<evidence type="ECO:0000313" key="2">
    <source>
        <dbReference type="Proteomes" id="UP000253792"/>
    </source>
</evidence>
<dbReference type="OrthoDB" id="3197293at2"/>
<dbReference type="STRING" id="1034345.GCA_000236865_01776"/>
<dbReference type="Proteomes" id="UP000253792">
    <property type="component" value="Unassembled WGS sequence"/>
</dbReference>
<proteinExistence type="predicted"/>
<protein>
    <submittedName>
        <fullName evidence="1">Nitrate ABC transporter ATPase</fullName>
    </submittedName>
</protein>
<dbReference type="AlphaFoldDB" id="A0A369L6M8"/>
<dbReference type="RefSeq" id="WP_114620927.1">
    <property type="nucleotide sequence ID" value="NZ_CAJKON010000019.1"/>
</dbReference>
<dbReference type="EMBL" id="PPTP01000006">
    <property type="protein sequence ID" value="RDB55060.1"/>
    <property type="molecule type" value="Genomic_DNA"/>
</dbReference>
<name>A0A369L6M8_9ACTN</name>
<accession>A0A369L6M8</accession>
<organism evidence="1 2">
    <name type="scientific">Senegalimassilia anaerobia</name>
    <dbReference type="NCBI Taxonomy" id="1473216"/>
    <lineage>
        <taxon>Bacteria</taxon>
        <taxon>Bacillati</taxon>
        <taxon>Actinomycetota</taxon>
        <taxon>Coriobacteriia</taxon>
        <taxon>Coriobacteriales</taxon>
        <taxon>Coriobacteriaceae</taxon>
        <taxon>Senegalimassilia</taxon>
    </lineage>
</organism>
<comment type="caution">
    <text evidence="1">The sequence shown here is derived from an EMBL/GenBank/DDBJ whole genome shotgun (WGS) entry which is preliminary data.</text>
</comment>
<gene>
    <name evidence="1" type="ORF">C1880_07480</name>
</gene>
<keyword evidence="2" id="KW-1185">Reference proteome</keyword>
<sequence length="65" mass="7463">MDTTKTMRQLCADEPKLEAFLQSKGFPFSLDNPIVDLVTFEDVCQVRSLDRDEFLGEFEAYKANV</sequence>
<evidence type="ECO:0000313" key="1">
    <source>
        <dbReference type="EMBL" id="RDB55060.1"/>
    </source>
</evidence>
<reference evidence="1 2" key="1">
    <citation type="journal article" date="2018" name="Elife">
        <title>Discovery and characterization of a prevalent human gut bacterial enzyme sufficient for the inactivation of a family of plant toxins.</title>
        <authorList>
            <person name="Koppel N."/>
            <person name="Bisanz J.E."/>
            <person name="Pandelia M.E."/>
            <person name="Turnbaugh P.J."/>
            <person name="Balskus E.P."/>
        </authorList>
    </citation>
    <scope>NUCLEOTIDE SEQUENCE [LARGE SCALE GENOMIC DNA]</scope>
    <source>
        <strain evidence="2">anaerobia AP69FAA</strain>
    </source>
</reference>